<dbReference type="AlphaFoldDB" id="A0A0A6PQT9"/>
<dbReference type="Proteomes" id="UP000030428">
    <property type="component" value="Unassembled WGS sequence"/>
</dbReference>
<reference evidence="1 2" key="1">
    <citation type="journal article" date="2016" name="Front. Microbiol.">
        <title>Single-Cell (Meta-)Genomics of a Dimorphic Candidatus Thiomargarita nelsonii Reveals Genomic Plasticity.</title>
        <authorList>
            <person name="Flood B.E."/>
            <person name="Fliss P."/>
            <person name="Jones D.S."/>
            <person name="Dick G.J."/>
            <person name="Jain S."/>
            <person name="Kaster A.K."/>
            <person name="Winkel M."/>
            <person name="Mussmann M."/>
            <person name="Bailey J."/>
        </authorList>
    </citation>
    <scope>NUCLEOTIDE SEQUENCE [LARGE SCALE GENOMIC DNA]</scope>
    <source>
        <strain evidence="1">Hydrate Ridge</strain>
    </source>
</reference>
<keyword evidence="2" id="KW-1185">Reference proteome</keyword>
<sequence>MQFSSEQQELITELVEKQIKVSINKIVDIRRMENAKIVFLEQGNGFAGLQHIMSHASDFEKRGICHDEIADVVMTAIIQGNIVGYQRKRPIYELMYKGKKQYIAISIGDNGFIVGANPATFP</sequence>
<organism evidence="1 2">
    <name type="scientific">Candidatus Thiomargarita nelsonii</name>
    <dbReference type="NCBI Taxonomy" id="1003181"/>
    <lineage>
        <taxon>Bacteria</taxon>
        <taxon>Pseudomonadati</taxon>
        <taxon>Pseudomonadota</taxon>
        <taxon>Gammaproteobacteria</taxon>
        <taxon>Thiotrichales</taxon>
        <taxon>Thiotrichaceae</taxon>
        <taxon>Thiomargarita</taxon>
    </lineage>
</organism>
<protein>
    <submittedName>
        <fullName evidence="1">Uncharacterized protein</fullName>
    </submittedName>
</protein>
<name>A0A0A6PQT9_9GAMM</name>
<evidence type="ECO:0000313" key="2">
    <source>
        <dbReference type="Proteomes" id="UP000030428"/>
    </source>
</evidence>
<evidence type="ECO:0000313" key="1">
    <source>
        <dbReference type="EMBL" id="KHD07722.1"/>
    </source>
</evidence>
<gene>
    <name evidence="1" type="ORF">PN36_09400</name>
</gene>
<dbReference type="EMBL" id="JSZA02000028">
    <property type="protein sequence ID" value="KHD07722.1"/>
    <property type="molecule type" value="Genomic_DNA"/>
</dbReference>
<comment type="caution">
    <text evidence="1">The sequence shown here is derived from an EMBL/GenBank/DDBJ whole genome shotgun (WGS) entry which is preliminary data.</text>
</comment>
<accession>A0A0A6PQT9</accession>
<proteinExistence type="predicted"/>